<evidence type="ECO:0000313" key="2">
    <source>
        <dbReference type="EMBL" id="OZG67877.1"/>
    </source>
</evidence>
<evidence type="ECO:0000259" key="1">
    <source>
        <dbReference type="Pfam" id="PF04069"/>
    </source>
</evidence>
<sequence>MSSFGRKLIGGVLAGVVMMGTVGCGSSNPLDSSSSQESDASTITIGSANFAESEILANMYVQALASHGIHAALKPDIGARDVYIAALKDGSIDLVPEYTGNLLQYFDKDSTAHSASDVYSELKKALPSKFAVLDQAKAEDSDSLNVTKSYSEQHHVTSIGDLSKINGLKIAAAPEFATRPYGITGLKQQYGVDATLIPINDGGGATTIKALLNGTVQMANINTTSPSIKTNNLVTLKDPLQMILPQRVIPLISKSAESDKVTSVLNEVQSKLTTQDLMTMNGESINDKESASAIAKHWLQTYKLV</sequence>
<dbReference type="SUPFAM" id="SSF53850">
    <property type="entry name" value="Periplasmic binding protein-like II"/>
    <property type="match status" value="1"/>
</dbReference>
<dbReference type="Gene3D" id="3.40.190.120">
    <property type="entry name" value="Osmoprotection protein (prox), domain 2"/>
    <property type="match status" value="1"/>
</dbReference>
<name>A0A261G8X0_9BIFI</name>
<dbReference type="CDD" id="cd13606">
    <property type="entry name" value="PBP2_ProX_like"/>
    <property type="match status" value="1"/>
</dbReference>
<organism evidence="2 3">
    <name type="scientific">Bifidobacterium aquikefiri</name>
    <dbReference type="NCBI Taxonomy" id="1653207"/>
    <lineage>
        <taxon>Bacteria</taxon>
        <taxon>Bacillati</taxon>
        <taxon>Actinomycetota</taxon>
        <taxon>Actinomycetes</taxon>
        <taxon>Bifidobacteriales</taxon>
        <taxon>Bifidobacteriaceae</taxon>
        <taxon>Bifidobacterium</taxon>
    </lineage>
</organism>
<keyword evidence="3" id="KW-1185">Reference proteome</keyword>
<feature type="domain" description="ABC-type glycine betaine transport system substrate-binding" evidence="1">
    <location>
        <begin position="42"/>
        <end position="300"/>
    </location>
</feature>
<dbReference type="InterPro" id="IPR007210">
    <property type="entry name" value="ABC_Gly_betaine_transp_sub-bd"/>
</dbReference>
<dbReference type="GeneID" id="98295201"/>
<evidence type="ECO:0000313" key="3">
    <source>
        <dbReference type="Proteomes" id="UP000216451"/>
    </source>
</evidence>
<dbReference type="Gene3D" id="3.40.190.10">
    <property type="entry name" value="Periplasmic binding protein-like II"/>
    <property type="match status" value="1"/>
</dbReference>
<dbReference type="AlphaFoldDB" id="A0A261G8X0"/>
<dbReference type="GO" id="GO:0043190">
    <property type="term" value="C:ATP-binding cassette (ABC) transporter complex"/>
    <property type="evidence" value="ECO:0007669"/>
    <property type="project" value="InterPro"/>
</dbReference>
<dbReference type="Proteomes" id="UP000216451">
    <property type="component" value="Unassembled WGS sequence"/>
</dbReference>
<gene>
    <name evidence="2" type="ORF">BAQU_0522</name>
</gene>
<dbReference type="GO" id="GO:0022857">
    <property type="term" value="F:transmembrane transporter activity"/>
    <property type="evidence" value="ECO:0007669"/>
    <property type="project" value="InterPro"/>
</dbReference>
<comment type="caution">
    <text evidence="2">The sequence shown here is derived from an EMBL/GenBank/DDBJ whole genome shotgun (WGS) entry which is preliminary data.</text>
</comment>
<proteinExistence type="predicted"/>
<dbReference type="EMBL" id="MWXA01000003">
    <property type="protein sequence ID" value="OZG67877.1"/>
    <property type="molecule type" value="Genomic_DNA"/>
</dbReference>
<dbReference type="OrthoDB" id="9781705at2"/>
<dbReference type="PROSITE" id="PS51257">
    <property type="entry name" value="PROKAR_LIPOPROTEIN"/>
    <property type="match status" value="1"/>
</dbReference>
<dbReference type="Pfam" id="PF04069">
    <property type="entry name" value="OpuAC"/>
    <property type="match status" value="1"/>
</dbReference>
<dbReference type="RefSeq" id="WP_094692497.1">
    <property type="nucleotide sequence ID" value="NZ_CALENZ010000004.1"/>
</dbReference>
<reference evidence="2 3" key="1">
    <citation type="journal article" date="2017" name="BMC Genomics">
        <title>Comparative genomic and phylogenomic analyses of the Bifidobacteriaceae family.</title>
        <authorList>
            <person name="Lugli G.A."/>
            <person name="Milani C."/>
            <person name="Turroni F."/>
            <person name="Duranti S."/>
            <person name="Mancabelli L."/>
            <person name="Mangifesta M."/>
            <person name="Ferrario C."/>
            <person name="Modesto M."/>
            <person name="Mattarelli P."/>
            <person name="Jiri K."/>
            <person name="van Sinderen D."/>
            <person name="Ventura M."/>
        </authorList>
    </citation>
    <scope>NUCLEOTIDE SEQUENCE [LARGE SCALE GENOMIC DNA]</scope>
    <source>
        <strain evidence="2 3">LMG 28769</strain>
    </source>
</reference>
<protein>
    <submittedName>
        <fullName evidence="2">Glycine/betaine ABC transporter</fullName>
    </submittedName>
</protein>
<accession>A0A261G8X0</accession>